<gene>
    <name evidence="1" type="ORF">B0H15DRAFT_517719</name>
</gene>
<dbReference type="AlphaFoldDB" id="A0AAD6XHI9"/>
<organism evidence="1 2">
    <name type="scientific">Mycena belliarum</name>
    <dbReference type="NCBI Taxonomy" id="1033014"/>
    <lineage>
        <taxon>Eukaryota</taxon>
        <taxon>Fungi</taxon>
        <taxon>Dikarya</taxon>
        <taxon>Basidiomycota</taxon>
        <taxon>Agaricomycotina</taxon>
        <taxon>Agaricomycetes</taxon>
        <taxon>Agaricomycetidae</taxon>
        <taxon>Agaricales</taxon>
        <taxon>Marasmiineae</taxon>
        <taxon>Mycenaceae</taxon>
        <taxon>Mycena</taxon>
    </lineage>
</organism>
<evidence type="ECO:0000313" key="2">
    <source>
        <dbReference type="Proteomes" id="UP001222325"/>
    </source>
</evidence>
<dbReference type="Pfam" id="PF10294">
    <property type="entry name" value="Methyltransf_16"/>
    <property type="match status" value="1"/>
</dbReference>
<sequence>MDYPSLKLPALRALEALTVPTLLECIDYLCTLYTPPVRGSRIRRRILHFPHDLQATLALPLAPSLELDSMEDLRADTFERAYTMRWLTYLLNNAERLPENSDILISRAATLLANCGGTAGAGVVQRIFAFPSAHGKINIALRDIPLANDDFASVGAQTWGGACVLAELIATDPAAFGIVGGTGRMRALELGAGTGLVGIALANIAVGLGKKLEVVCSDFYPTALANLAANIGANFPIQAGPVRISAHFLDWAAVAQVEDVPPFDAPFSLVLGADIVYEPAHAAWIHDCVARLLARTPTAVFHLVVPLRPTHTAESRSIEDVFGARGAGPVLSILGKETIVCGVEGSTTDEEVEYAYYRVGWDFEDTSQRQPE</sequence>
<evidence type="ECO:0000313" key="1">
    <source>
        <dbReference type="EMBL" id="KAJ7079448.1"/>
    </source>
</evidence>
<dbReference type="Proteomes" id="UP001222325">
    <property type="component" value="Unassembled WGS sequence"/>
</dbReference>
<proteinExistence type="predicted"/>
<keyword evidence="2" id="KW-1185">Reference proteome</keyword>
<dbReference type="EMBL" id="JARJCN010000060">
    <property type="protein sequence ID" value="KAJ7079448.1"/>
    <property type="molecule type" value="Genomic_DNA"/>
</dbReference>
<dbReference type="InterPro" id="IPR019410">
    <property type="entry name" value="Methyltransf_16"/>
</dbReference>
<accession>A0AAD6XHI9</accession>
<dbReference type="SUPFAM" id="SSF53335">
    <property type="entry name" value="S-adenosyl-L-methionine-dependent methyltransferases"/>
    <property type="match status" value="1"/>
</dbReference>
<comment type="caution">
    <text evidence="1">The sequence shown here is derived from an EMBL/GenBank/DDBJ whole genome shotgun (WGS) entry which is preliminary data.</text>
</comment>
<dbReference type="PANTHER" id="PTHR14614:SF147">
    <property type="entry name" value="S-ADENOSYLMETHIONINE-DEPENDENT METHYLTRANSFERASE OF THE SEVEN BETA-STRAND FAMILY"/>
    <property type="match status" value="1"/>
</dbReference>
<dbReference type="Gene3D" id="3.40.50.150">
    <property type="entry name" value="Vaccinia Virus protein VP39"/>
    <property type="match status" value="1"/>
</dbReference>
<dbReference type="PANTHER" id="PTHR14614">
    <property type="entry name" value="HEPATOCELLULAR CARCINOMA-ASSOCIATED ANTIGEN"/>
    <property type="match status" value="1"/>
</dbReference>
<dbReference type="GO" id="GO:0008757">
    <property type="term" value="F:S-adenosylmethionine-dependent methyltransferase activity"/>
    <property type="evidence" value="ECO:0007669"/>
    <property type="project" value="UniProtKB-ARBA"/>
</dbReference>
<reference evidence="1" key="1">
    <citation type="submission" date="2023-03" db="EMBL/GenBank/DDBJ databases">
        <title>Massive genome expansion in bonnet fungi (Mycena s.s.) driven by repeated elements and novel gene families across ecological guilds.</title>
        <authorList>
            <consortium name="Lawrence Berkeley National Laboratory"/>
            <person name="Harder C.B."/>
            <person name="Miyauchi S."/>
            <person name="Viragh M."/>
            <person name="Kuo A."/>
            <person name="Thoen E."/>
            <person name="Andreopoulos B."/>
            <person name="Lu D."/>
            <person name="Skrede I."/>
            <person name="Drula E."/>
            <person name="Henrissat B."/>
            <person name="Morin E."/>
            <person name="Kohler A."/>
            <person name="Barry K."/>
            <person name="LaButti K."/>
            <person name="Morin E."/>
            <person name="Salamov A."/>
            <person name="Lipzen A."/>
            <person name="Mereny Z."/>
            <person name="Hegedus B."/>
            <person name="Baldrian P."/>
            <person name="Stursova M."/>
            <person name="Weitz H."/>
            <person name="Taylor A."/>
            <person name="Grigoriev I.V."/>
            <person name="Nagy L.G."/>
            <person name="Martin F."/>
            <person name="Kauserud H."/>
        </authorList>
    </citation>
    <scope>NUCLEOTIDE SEQUENCE</scope>
    <source>
        <strain evidence="1">CBHHK173m</strain>
    </source>
</reference>
<dbReference type="InterPro" id="IPR029063">
    <property type="entry name" value="SAM-dependent_MTases_sf"/>
</dbReference>
<protein>
    <submittedName>
        <fullName evidence="1">Uncharacterized protein</fullName>
    </submittedName>
</protein>
<name>A0AAD6XHI9_9AGAR</name>